<keyword evidence="9" id="KW-1185">Reference proteome</keyword>
<evidence type="ECO:0000256" key="3">
    <source>
        <dbReference type="ARBA" id="ARBA00022630"/>
    </source>
</evidence>
<dbReference type="EMBL" id="SMLA01000018">
    <property type="protein sequence ID" value="TDD88243.1"/>
    <property type="molecule type" value="Genomic_DNA"/>
</dbReference>
<dbReference type="Proteomes" id="UP000294723">
    <property type="component" value="Unassembled WGS sequence"/>
</dbReference>
<comment type="cofactor">
    <cofactor evidence="1">
        <name>FAD</name>
        <dbReference type="ChEBI" id="CHEBI:57692"/>
    </cofactor>
</comment>
<accession>A0A4R5BS18</accession>
<dbReference type="SUPFAM" id="SSF56645">
    <property type="entry name" value="Acyl-CoA dehydrogenase NM domain-like"/>
    <property type="match status" value="1"/>
</dbReference>
<evidence type="ECO:0000313" key="8">
    <source>
        <dbReference type="EMBL" id="TDD88243.1"/>
    </source>
</evidence>
<dbReference type="InterPro" id="IPR009075">
    <property type="entry name" value="AcylCo_DH/oxidase_C"/>
</dbReference>
<dbReference type="Pfam" id="PF02771">
    <property type="entry name" value="Acyl-CoA_dh_N"/>
    <property type="match status" value="1"/>
</dbReference>
<protein>
    <submittedName>
        <fullName evidence="8">Acyl-CoA dehydrogenase</fullName>
    </submittedName>
</protein>
<feature type="domain" description="Acyl-CoA dehydrogenase/oxidase N-terminal" evidence="7">
    <location>
        <begin position="16"/>
        <end position="128"/>
    </location>
</feature>
<proteinExistence type="inferred from homology"/>
<dbReference type="RefSeq" id="WP_132683577.1">
    <property type="nucleotide sequence ID" value="NZ_SMLA01000018.1"/>
</dbReference>
<dbReference type="InterPro" id="IPR046373">
    <property type="entry name" value="Acyl-CoA_Oxase/DH_mid-dom_sf"/>
</dbReference>
<dbReference type="InterPro" id="IPR013786">
    <property type="entry name" value="AcylCoA_DH/ox_N"/>
</dbReference>
<gene>
    <name evidence="8" type="ORF">E1202_14480</name>
</gene>
<evidence type="ECO:0000256" key="4">
    <source>
        <dbReference type="ARBA" id="ARBA00022827"/>
    </source>
</evidence>
<dbReference type="PANTHER" id="PTHR43884">
    <property type="entry name" value="ACYL-COA DEHYDROGENASE"/>
    <property type="match status" value="1"/>
</dbReference>
<evidence type="ECO:0000256" key="2">
    <source>
        <dbReference type="ARBA" id="ARBA00009347"/>
    </source>
</evidence>
<dbReference type="Pfam" id="PF00441">
    <property type="entry name" value="Acyl-CoA_dh_1"/>
    <property type="match status" value="1"/>
</dbReference>
<name>A0A4R5BS18_9PSEU</name>
<dbReference type="Gene3D" id="1.20.140.10">
    <property type="entry name" value="Butyryl-CoA Dehydrogenase, subunit A, domain 3"/>
    <property type="match status" value="1"/>
</dbReference>
<dbReference type="InterPro" id="IPR036250">
    <property type="entry name" value="AcylCo_DH-like_C"/>
</dbReference>
<keyword evidence="3" id="KW-0285">Flavoprotein</keyword>
<dbReference type="CDD" id="cd00567">
    <property type="entry name" value="ACAD"/>
    <property type="match status" value="1"/>
</dbReference>
<dbReference type="PANTHER" id="PTHR43884:SF20">
    <property type="entry name" value="ACYL-COA DEHYDROGENASE FADE28"/>
    <property type="match status" value="1"/>
</dbReference>
<keyword evidence="4" id="KW-0274">FAD</keyword>
<reference evidence="8 9" key="1">
    <citation type="submission" date="2019-03" db="EMBL/GenBank/DDBJ databases">
        <title>Draft genome sequences of novel Actinobacteria.</title>
        <authorList>
            <person name="Sahin N."/>
            <person name="Ay H."/>
            <person name="Saygin H."/>
        </authorList>
    </citation>
    <scope>NUCLEOTIDE SEQUENCE [LARGE SCALE GENOMIC DNA]</scope>
    <source>
        <strain evidence="8 9">5K548</strain>
    </source>
</reference>
<evidence type="ECO:0000259" key="7">
    <source>
        <dbReference type="Pfam" id="PF02771"/>
    </source>
</evidence>
<dbReference type="Gene3D" id="1.10.540.10">
    <property type="entry name" value="Acyl-CoA dehydrogenase/oxidase, N-terminal domain"/>
    <property type="match status" value="1"/>
</dbReference>
<evidence type="ECO:0000259" key="6">
    <source>
        <dbReference type="Pfam" id="PF00441"/>
    </source>
</evidence>
<dbReference type="AlphaFoldDB" id="A0A4R5BS18"/>
<dbReference type="Gene3D" id="2.40.110.10">
    <property type="entry name" value="Butyryl-CoA Dehydrogenase, subunit A, domain 2"/>
    <property type="match status" value="1"/>
</dbReference>
<dbReference type="InterPro" id="IPR009100">
    <property type="entry name" value="AcylCoA_DH/oxidase_NM_dom_sf"/>
</dbReference>
<dbReference type="SUPFAM" id="SSF47203">
    <property type="entry name" value="Acyl-CoA dehydrogenase C-terminal domain-like"/>
    <property type="match status" value="1"/>
</dbReference>
<feature type="domain" description="Acyl-CoA dehydrogenase/oxidase C-terminal" evidence="6">
    <location>
        <begin position="228"/>
        <end position="362"/>
    </location>
</feature>
<keyword evidence="5" id="KW-0560">Oxidoreductase</keyword>
<comment type="caution">
    <text evidence="8">The sequence shown here is derived from an EMBL/GenBank/DDBJ whole genome shotgun (WGS) entry which is preliminary data.</text>
</comment>
<evidence type="ECO:0000313" key="9">
    <source>
        <dbReference type="Proteomes" id="UP000294723"/>
    </source>
</evidence>
<evidence type="ECO:0000256" key="1">
    <source>
        <dbReference type="ARBA" id="ARBA00001974"/>
    </source>
</evidence>
<organism evidence="8 9">
    <name type="scientific">Saccharopolyspora karakumensis</name>
    <dbReference type="NCBI Taxonomy" id="2530386"/>
    <lineage>
        <taxon>Bacteria</taxon>
        <taxon>Bacillati</taxon>
        <taxon>Actinomycetota</taxon>
        <taxon>Actinomycetes</taxon>
        <taxon>Pseudonocardiales</taxon>
        <taxon>Pseudonocardiaceae</taxon>
        <taxon>Saccharopolyspora</taxon>
    </lineage>
</organism>
<evidence type="ECO:0000256" key="5">
    <source>
        <dbReference type="ARBA" id="ARBA00023002"/>
    </source>
</evidence>
<sequence>MDEHLSWEVVVRFAFTEEQDELRGVVRRLLDRRGGPEVREPDVVADGFDREVWAQLAEQVGAHSLGIPEEFGGGGFSLLETLIVVEELGRRLSDIPFLGSAVLASEAVLATGDRAACERLLPGIASGEQVVSLAWAEPETGWARGGFRTTARSDGDAWLLDGRKVHVLDGAQADTVLVLATTDGRPALFELAEPEATATTPLDLTRRMAEIHLRNAPARLLGAPPVQRIVDVAAAALAAESVGAAQRWLQETVEYTKMRTQFGRPIGSFQALKHRLADCYAAVESARSLSYAASWSVSTRDERASELAAMAKSACTEAYYAIAAEGVQLHGGIGITWEHEAHLHLKRAHSAIQLFGTPSTHRAKLLTA</sequence>
<comment type="similarity">
    <text evidence="2">Belongs to the acyl-CoA dehydrogenase family.</text>
</comment>
<dbReference type="InterPro" id="IPR037069">
    <property type="entry name" value="AcylCoA_DH/ox_N_sf"/>
</dbReference>
<dbReference type="GO" id="GO:0050660">
    <property type="term" value="F:flavin adenine dinucleotide binding"/>
    <property type="evidence" value="ECO:0007669"/>
    <property type="project" value="InterPro"/>
</dbReference>
<dbReference type="GO" id="GO:0003995">
    <property type="term" value="F:acyl-CoA dehydrogenase activity"/>
    <property type="evidence" value="ECO:0007669"/>
    <property type="project" value="TreeGrafter"/>
</dbReference>